<dbReference type="NCBIfam" id="TIGR02145">
    <property type="entry name" value="Fib_succ_major"/>
    <property type="match status" value="1"/>
</dbReference>
<protein>
    <recommendedName>
        <fullName evidence="6">Fibrobacter succinogenes major paralogous domain-containing protein</fullName>
    </recommendedName>
</protein>
<evidence type="ECO:0008006" key="6">
    <source>
        <dbReference type="Google" id="ProtNLM"/>
    </source>
</evidence>
<evidence type="ECO:0000259" key="3">
    <source>
        <dbReference type="Pfam" id="PF18998"/>
    </source>
</evidence>
<name>A0A0E9LYX6_9BACT</name>
<dbReference type="InterPro" id="IPR011871">
    <property type="entry name" value="Fib_succ_major"/>
</dbReference>
<keyword evidence="1" id="KW-0732">Signal</keyword>
<dbReference type="Proteomes" id="UP000032900">
    <property type="component" value="Unassembled WGS sequence"/>
</dbReference>
<feature type="signal peptide" evidence="1">
    <location>
        <begin position="1"/>
        <end position="24"/>
    </location>
</feature>
<evidence type="ECO:0000259" key="2">
    <source>
        <dbReference type="Pfam" id="PF09603"/>
    </source>
</evidence>
<proteinExistence type="predicted"/>
<dbReference type="InterPro" id="IPR044060">
    <property type="entry name" value="Bacterial_rp_domain"/>
</dbReference>
<dbReference type="OrthoDB" id="9805760at2"/>
<dbReference type="Pfam" id="PF09603">
    <property type="entry name" value="Fib_succ_major"/>
    <property type="match status" value="1"/>
</dbReference>
<evidence type="ECO:0000256" key="1">
    <source>
        <dbReference type="SAM" id="SignalP"/>
    </source>
</evidence>
<dbReference type="AlphaFoldDB" id="A0A0E9LYX6"/>
<accession>A0A0E9LYX6</accession>
<evidence type="ECO:0000313" key="4">
    <source>
        <dbReference type="EMBL" id="GAO30341.1"/>
    </source>
</evidence>
<keyword evidence="5" id="KW-1185">Reference proteome</keyword>
<feature type="chain" id="PRO_5002428479" description="Fibrobacter succinogenes major paralogous domain-containing protein" evidence="1">
    <location>
        <begin position="25"/>
        <end position="547"/>
    </location>
</feature>
<dbReference type="STRING" id="1236989.JCM15548_12604"/>
<sequence length="547" mass="60028">MRKYLTLAITLLINCCIQLSTVSAQNDTIYFMKDGLVIHKQSIKMADLDSVIFYQPVIDAPTAGTFIDTRDGTGYNWVKIGDQIWMAENLRYLPSVVGPGAGSQTIPYYYVYDYDGTDVTDAKASVNYETYGVLYNWSSAMDGAASSTESPSGVQGVCPSGWHLPSDADWTKLTDYLGGESVSGGKLKETGRTHWNTPNTGATNETGFTALPGGDCNDISAFNYIGNYGYWWSATEGSSSNAWQRKMHYVYSNVFRSELRKELGLSVRCLKDTLPQLTTYTLTLTTNPLEAGTTFGTGQYEAGQEINLSATTNAGWRFSEWTQSGETISEIVDFTYTMPAENITLTARFKDNSKTDIVEVLNPVTGQIWMDRNLGASRAAISRTDTAAYGSLYQWGRGGDGHEKRTSGTTTNLSSGDIPGHGYFIINEQSPLNWRSTHNANLWQGVSGINNPCPDGYRLPTEAELEAERISWESIDSEEEFLSPLKMPAGGVRRSDDGSNLNVGFYGVYWSSSLFDIYSKALYISGTGGFISNNSRASGASVRCIKE</sequence>
<gene>
    <name evidence="4" type="ORF">JCM15548_12604</name>
</gene>
<feature type="domain" description="Bacterial repeat" evidence="3">
    <location>
        <begin position="283"/>
        <end position="352"/>
    </location>
</feature>
<feature type="domain" description="Fibrobacter succinogenes major paralogous" evidence="2">
    <location>
        <begin position="78"/>
        <end position="271"/>
    </location>
</feature>
<reference evidence="4 5" key="1">
    <citation type="journal article" date="2015" name="Microbes Environ.">
        <title>Distribution and evolution of nitrogen fixation genes in the phylum bacteroidetes.</title>
        <authorList>
            <person name="Inoue J."/>
            <person name="Oshima K."/>
            <person name="Suda W."/>
            <person name="Sakamoto M."/>
            <person name="Iino T."/>
            <person name="Noda S."/>
            <person name="Hongoh Y."/>
            <person name="Hattori M."/>
            <person name="Ohkuma M."/>
        </authorList>
    </citation>
    <scope>NUCLEOTIDE SEQUENCE [LARGE SCALE GENOMIC DNA]</scope>
    <source>
        <strain evidence="4">JCM 15548</strain>
    </source>
</reference>
<organism evidence="4 5">
    <name type="scientific">Geofilum rubicundum JCM 15548</name>
    <dbReference type="NCBI Taxonomy" id="1236989"/>
    <lineage>
        <taxon>Bacteria</taxon>
        <taxon>Pseudomonadati</taxon>
        <taxon>Bacteroidota</taxon>
        <taxon>Bacteroidia</taxon>
        <taxon>Marinilabiliales</taxon>
        <taxon>Marinilabiliaceae</taxon>
        <taxon>Geofilum</taxon>
    </lineage>
</organism>
<comment type="caution">
    <text evidence="4">The sequence shown here is derived from an EMBL/GenBank/DDBJ whole genome shotgun (WGS) entry which is preliminary data.</text>
</comment>
<evidence type="ECO:0000313" key="5">
    <source>
        <dbReference type="Proteomes" id="UP000032900"/>
    </source>
</evidence>
<dbReference type="EMBL" id="BAZW01000022">
    <property type="protein sequence ID" value="GAO30341.1"/>
    <property type="molecule type" value="Genomic_DNA"/>
</dbReference>
<dbReference type="Pfam" id="PF18998">
    <property type="entry name" value="Flg_new_2"/>
    <property type="match status" value="1"/>
</dbReference>